<dbReference type="Proteomes" id="UP000263517">
    <property type="component" value="Unassembled WGS sequence"/>
</dbReference>
<evidence type="ECO:0000256" key="1">
    <source>
        <dbReference type="SAM" id="MobiDB-lite"/>
    </source>
</evidence>
<feature type="compositionally biased region" description="Basic and acidic residues" evidence="1">
    <location>
        <begin position="95"/>
        <end position="109"/>
    </location>
</feature>
<protein>
    <recommendedName>
        <fullName evidence="4">PD(D/E)XK endonuclease domain-containing protein</fullName>
    </recommendedName>
</protein>
<evidence type="ECO:0000313" key="2">
    <source>
        <dbReference type="EMBL" id="HAW76901.1"/>
    </source>
</evidence>
<gene>
    <name evidence="2" type="ORF">DCW74_14355</name>
</gene>
<reference evidence="2 3" key="1">
    <citation type="journal article" date="2018" name="Nat. Biotechnol.">
        <title>A standardized bacterial taxonomy based on genome phylogeny substantially revises the tree of life.</title>
        <authorList>
            <person name="Parks D.H."/>
            <person name="Chuvochina M."/>
            <person name="Waite D.W."/>
            <person name="Rinke C."/>
            <person name="Skarshewski A."/>
            <person name="Chaumeil P.A."/>
            <person name="Hugenholtz P."/>
        </authorList>
    </citation>
    <scope>NUCLEOTIDE SEQUENCE [LARGE SCALE GENOMIC DNA]</scope>
    <source>
        <strain evidence="2">UBA11978</strain>
    </source>
</reference>
<comment type="caution">
    <text evidence="2">The sequence shown here is derived from an EMBL/GenBank/DDBJ whole genome shotgun (WGS) entry which is preliminary data.</text>
</comment>
<dbReference type="EMBL" id="DNAN01000505">
    <property type="protein sequence ID" value="HAW76901.1"/>
    <property type="molecule type" value="Genomic_DNA"/>
</dbReference>
<dbReference type="AlphaFoldDB" id="A0A350P6I4"/>
<feature type="region of interest" description="Disordered" evidence="1">
    <location>
        <begin position="91"/>
        <end position="117"/>
    </location>
</feature>
<proteinExistence type="predicted"/>
<organism evidence="2 3">
    <name type="scientific">Alteromonas australica</name>
    <dbReference type="NCBI Taxonomy" id="589873"/>
    <lineage>
        <taxon>Bacteria</taxon>
        <taxon>Pseudomonadati</taxon>
        <taxon>Pseudomonadota</taxon>
        <taxon>Gammaproteobacteria</taxon>
        <taxon>Alteromonadales</taxon>
        <taxon>Alteromonadaceae</taxon>
        <taxon>Alteromonas/Salinimonas group</taxon>
        <taxon>Alteromonas</taxon>
    </lineage>
</organism>
<sequence length="117" mass="13241">MTRDNHLQTAAWAEACAVKYFIARNYTVLTNVSGHGPVDIVAVKSRGKNRPIVLLVDVKIKTQRSYGALSNEQRWMGVRVLAVDPDGNCTLVPEGEERVRPSRKERKEDDNEDFEQD</sequence>
<evidence type="ECO:0000313" key="3">
    <source>
        <dbReference type="Proteomes" id="UP000263517"/>
    </source>
</evidence>
<accession>A0A350P6I4</accession>
<name>A0A350P6I4_9ALTE</name>
<evidence type="ECO:0008006" key="4">
    <source>
        <dbReference type="Google" id="ProtNLM"/>
    </source>
</evidence>